<dbReference type="AlphaFoldDB" id="A0A418UYY1"/>
<dbReference type="EMBL" id="QYYD01000028">
    <property type="protein sequence ID" value="RJF68523.1"/>
    <property type="molecule type" value="Genomic_DNA"/>
</dbReference>
<evidence type="ECO:0000256" key="3">
    <source>
        <dbReference type="ARBA" id="ARBA00022692"/>
    </source>
</evidence>
<feature type="transmembrane region" description="Helical" evidence="6">
    <location>
        <begin position="12"/>
        <end position="31"/>
    </location>
</feature>
<evidence type="ECO:0000256" key="5">
    <source>
        <dbReference type="ARBA" id="ARBA00023136"/>
    </source>
</evidence>
<keyword evidence="6" id="KW-1003">Cell membrane</keyword>
<evidence type="ECO:0000256" key="6">
    <source>
        <dbReference type="RuleBase" id="RU363076"/>
    </source>
</evidence>
<comment type="similarity">
    <text evidence="2 6">Belongs to the SURF1 family.</text>
</comment>
<keyword evidence="3 6" id="KW-0812">Transmembrane</keyword>
<accession>A0A418UYY1</accession>
<evidence type="ECO:0000313" key="7">
    <source>
        <dbReference type="EMBL" id="RJF68523.1"/>
    </source>
</evidence>
<dbReference type="PROSITE" id="PS50895">
    <property type="entry name" value="SURF1"/>
    <property type="match status" value="1"/>
</dbReference>
<evidence type="ECO:0000313" key="8">
    <source>
        <dbReference type="Proteomes" id="UP000285523"/>
    </source>
</evidence>
<dbReference type="InterPro" id="IPR045214">
    <property type="entry name" value="Surf1/Surf4"/>
</dbReference>
<dbReference type="GO" id="GO:0005886">
    <property type="term" value="C:plasma membrane"/>
    <property type="evidence" value="ECO:0007669"/>
    <property type="project" value="UniProtKB-SubCell"/>
</dbReference>
<proteinExistence type="inferred from homology"/>
<dbReference type="PANTHER" id="PTHR23427:SF2">
    <property type="entry name" value="SURFEIT LOCUS PROTEIN 1"/>
    <property type="match status" value="1"/>
</dbReference>
<dbReference type="CDD" id="cd06662">
    <property type="entry name" value="SURF1"/>
    <property type="match status" value="1"/>
</dbReference>
<dbReference type="Proteomes" id="UP000285523">
    <property type="component" value="Unassembled WGS sequence"/>
</dbReference>
<evidence type="ECO:0000256" key="2">
    <source>
        <dbReference type="ARBA" id="ARBA00007165"/>
    </source>
</evidence>
<keyword evidence="5 6" id="KW-0472">Membrane</keyword>
<evidence type="ECO:0000256" key="4">
    <source>
        <dbReference type="ARBA" id="ARBA00022989"/>
    </source>
</evidence>
<dbReference type="PANTHER" id="PTHR23427">
    <property type="entry name" value="SURFEIT LOCUS PROTEIN"/>
    <property type="match status" value="1"/>
</dbReference>
<comment type="caution">
    <text evidence="7">The sequence shown here is derived from an EMBL/GenBank/DDBJ whole genome shotgun (WGS) entry which is preliminary data.</text>
</comment>
<name>A0A418UYY1_RHOPL</name>
<dbReference type="Pfam" id="PF02104">
    <property type="entry name" value="SURF1"/>
    <property type="match status" value="1"/>
</dbReference>
<dbReference type="InterPro" id="IPR002994">
    <property type="entry name" value="Surf1/Shy1"/>
</dbReference>
<protein>
    <recommendedName>
        <fullName evidence="6">SURF1-like protein</fullName>
    </recommendedName>
</protein>
<dbReference type="OrthoDB" id="6079986at2"/>
<evidence type="ECO:0000256" key="1">
    <source>
        <dbReference type="ARBA" id="ARBA00004370"/>
    </source>
</evidence>
<dbReference type="RefSeq" id="WP_119858702.1">
    <property type="nucleotide sequence ID" value="NZ_QYYD01000028.1"/>
</dbReference>
<feature type="transmembrane region" description="Helical" evidence="6">
    <location>
        <begin position="225"/>
        <end position="247"/>
    </location>
</feature>
<reference evidence="7 8" key="1">
    <citation type="submission" date="2018-09" db="EMBL/GenBank/DDBJ databases">
        <title>Draft genome sequence of Rhodopseudomonas palustris 2.1.18.</title>
        <authorList>
            <person name="Robertson S.L."/>
            <person name="Meyer T.E."/>
            <person name="Kyndt J.A."/>
        </authorList>
    </citation>
    <scope>NUCLEOTIDE SEQUENCE [LARGE SCALE GENOMIC DNA]</scope>
    <source>
        <strain evidence="7 8">2.1.18</strain>
    </source>
</reference>
<organism evidence="7 8">
    <name type="scientific">Rhodopseudomonas palustris</name>
    <dbReference type="NCBI Taxonomy" id="1076"/>
    <lineage>
        <taxon>Bacteria</taxon>
        <taxon>Pseudomonadati</taxon>
        <taxon>Pseudomonadota</taxon>
        <taxon>Alphaproteobacteria</taxon>
        <taxon>Hyphomicrobiales</taxon>
        <taxon>Nitrobacteraceae</taxon>
        <taxon>Rhodopseudomonas</taxon>
    </lineage>
</organism>
<sequence length="265" mass="28349">MTSTSSRRRGIAGMSLIALLIVAVLLSLGFWQLQRRAAKHALIAALTERLAAAPAALPPPGEWTTLTPAADEFRRVSFTATYGELPDAMVYSSGSAIRDDVAGPGTWAFLPARLPDGATVPINAGFVPNTMQDRAYQDRIVKPLHGGQTVTMTGYLRFPEGGGLFTPSPDPAKRLWFSRDVPAMAALLGWGGNVAPFYIDLESPVPANGLPKPGPLGVHLRDQHLQYAITWFGLAAAVGIAFLVWLLGQRWGAAASQPRASRRIA</sequence>
<comment type="subcellular location">
    <subcellularLocation>
        <location evidence="6">Cell membrane</location>
        <topology evidence="6">Multi-pass membrane protein</topology>
    </subcellularLocation>
    <subcellularLocation>
        <location evidence="1">Membrane</location>
    </subcellularLocation>
</comment>
<keyword evidence="4 6" id="KW-1133">Transmembrane helix</keyword>
<gene>
    <name evidence="7" type="ORF">D4Q52_21930</name>
</gene>